<dbReference type="RefSeq" id="WP_150664619.1">
    <property type="nucleotide sequence ID" value="NZ_CABPSA010000004.1"/>
</dbReference>
<gene>
    <name evidence="2" type="ORF">PCO31010_02600</name>
</gene>
<keyword evidence="1" id="KW-0812">Transmembrane</keyword>
<dbReference type="Pfam" id="PF13698">
    <property type="entry name" value="DUF4156"/>
    <property type="match status" value="1"/>
</dbReference>
<dbReference type="EMBL" id="CABPSA010000004">
    <property type="protein sequence ID" value="VVE10030.1"/>
    <property type="molecule type" value="Genomic_DNA"/>
</dbReference>
<proteinExistence type="predicted"/>
<evidence type="ECO:0008006" key="4">
    <source>
        <dbReference type="Google" id="ProtNLM"/>
    </source>
</evidence>
<dbReference type="AlphaFoldDB" id="A0A5E4VGD9"/>
<feature type="transmembrane region" description="Helical" evidence="1">
    <location>
        <begin position="7"/>
        <end position="27"/>
    </location>
</feature>
<accession>A0A5E4VGD9</accession>
<dbReference type="OrthoDB" id="9976238at2"/>
<sequence>MTRGKGFIHFFAAGMMVASIAGCTTTLTPAGTKIAIATAAQKEKCQSLGIVVGTQKTGFDKTASAMNAALNLTAARGGNSLYVISTSTDWAEGSSVTGEALRCAHM</sequence>
<protein>
    <recommendedName>
        <fullName evidence="4">Lipoprotein</fullName>
    </recommendedName>
</protein>
<evidence type="ECO:0000313" key="3">
    <source>
        <dbReference type="Proteomes" id="UP000343335"/>
    </source>
</evidence>
<evidence type="ECO:0000256" key="1">
    <source>
        <dbReference type="SAM" id="Phobius"/>
    </source>
</evidence>
<name>A0A5E4VGD9_9BURK</name>
<evidence type="ECO:0000313" key="2">
    <source>
        <dbReference type="EMBL" id="VVE10030.1"/>
    </source>
</evidence>
<dbReference type="Proteomes" id="UP000343335">
    <property type="component" value="Unassembled WGS sequence"/>
</dbReference>
<keyword evidence="1" id="KW-0472">Membrane</keyword>
<keyword evidence="1" id="KW-1133">Transmembrane helix</keyword>
<reference evidence="2 3" key="1">
    <citation type="submission" date="2019-08" db="EMBL/GenBank/DDBJ databases">
        <authorList>
            <person name="Peeters C."/>
        </authorList>
    </citation>
    <scope>NUCLEOTIDE SEQUENCE [LARGE SCALE GENOMIC DNA]</scope>
    <source>
        <strain evidence="2 3">LMG 31010</strain>
    </source>
</reference>
<dbReference type="InterPro" id="IPR025294">
    <property type="entry name" value="DUF4156"/>
</dbReference>
<dbReference type="PROSITE" id="PS51257">
    <property type="entry name" value="PROKAR_LIPOPROTEIN"/>
    <property type="match status" value="1"/>
</dbReference>
<organism evidence="2 3">
    <name type="scientific">Pandoraea commovens</name>
    <dbReference type="NCBI Taxonomy" id="2508289"/>
    <lineage>
        <taxon>Bacteria</taxon>
        <taxon>Pseudomonadati</taxon>
        <taxon>Pseudomonadota</taxon>
        <taxon>Betaproteobacteria</taxon>
        <taxon>Burkholderiales</taxon>
        <taxon>Burkholderiaceae</taxon>
        <taxon>Pandoraea</taxon>
    </lineage>
</organism>